<gene>
    <name evidence="1" type="ORF">LHJ74_14455</name>
</gene>
<comment type="caution">
    <text evidence="1">The sequence shown here is derived from an EMBL/GenBank/DDBJ whole genome shotgun (WGS) entry which is preliminary data.</text>
</comment>
<evidence type="ECO:0000313" key="2">
    <source>
        <dbReference type="Proteomes" id="UP001156389"/>
    </source>
</evidence>
<evidence type="ECO:0000313" key="1">
    <source>
        <dbReference type="EMBL" id="MCT2591095.1"/>
    </source>
</evidence>
<keyword evidence="2" id="KW-1185">Reference proteome</keyword>
<dbReference type="EMBL" id="JAJAGO010000006">
    <property type="protein sequence ID" value="MCT2591095.1"/>
    <property type="molecule type" value="Genomic_DNA"/>
</dbReference>
<proteinExistence type="predicted"/>
<name>A0ABT2JT90_9ACTN</name>
<accession>A0ABT2JT90</accession>
<dbReference type="Proteomes" id="UP001156389">
    <property type="component" value="Unassembled WGS sequence"/>
</dbReference>
<dbReference type="RefSeq" id="WP_260218420.1">
    <property type="nucleotide sequence ID" value="NZ_JAJAGO010000006.1"/>
</dbReference>
<sequence length="109" mass="11508">MIAAALGDLTTLLLGAGGAGVTWLVIRLAQRCITYGPRPGDARWLTEAEVQQLRESAYADTAAIEMDAVAWLPCAGRCTSHAPHEPDGDGQWTCGLCGSIAITYTTTED</sequence>
<organism evidence="1 2">
    <name type="scientific">Streptomyces gossypii</name>
    <dbReference type="NCBI Taxonomy" id="2883101"/>
    <lineage>
        <taxon>Bacteria</taxon>
        <taxon>Bacillati</taxon>
        <taxon>Actinomycetota</taxon>
        <taxon>Actinomycetes</taxon>
        <taxon>Kitasatosporales</taxon>
        <taxon>Streptomycetaceae</taxon>
        <taxon>Streptomyces</taxon>
    </lineage>
</organism>
<protein>
    <submittedName>
        <fullName evidence="1">Uncharacterized protein</fullName>
    </submittedName>
</protein>
<reference evidence="1 2" key="1">
    <citation type="submission" date="2021-10" db="EMBL/GenBank/DDBJ databases">
        <title>Streptomyces gossypii sp. nov., isolated from soil collected from cotton field.</title>
        <authorList>
            <person name="Ge X."/>
            <person name="Chen X."/>
            <person name="Liu W."/>
        </authorList>
    </citation>
    <scope>NUCLEOTIDE SEQUENCE [LARGE SCALE GENOMIC DNA]</scope>
    <source>
        <strain evidence="1 2">N2-109</strain>
    </source>
</reference>